<feature type="domain" description="3'-5' exoribonuclease Rv2179c-like" evidence="1">
    <location>
        <begin position="6"/>
        <end position="181"/>
    </location>
</feature>
<dbReference type="Gene3D" id="3.30.420.10">
    <property type="entry name" value="Ribonuclease H-like superfamily/Ribonuclease H"/>
    <property type="match status" value="1"/>
</dbReference>
<comment type="caution">
    <text evidence="2">The sequence shown here is derived from an EMBL/GenBank/DDBJ whole genome shotgun (WGS) entry which is preliminary data.</text>
</comment>
<dbReference type="Pfam" id="PF16473">
    <property type="entry name" value="Rv2179c-like"/>
    <property type="match status" value="1"/>
</dbReference>
<dbReference type="RefSeq" id="WP_345624519.1">
    <property type="nucleotide sequence ID" value="NZ_BAABIG010000089.1"/>
</dbReference>
<proteinExistence type="predicted"/>
<accession>A0ABP9D2F9</accession>
<dbReference type="Proteomes" id="UP001501265">
    <property type="component" value="Unassembled WGS sequence"/>
</dbReference>
<dbReference type="InterPro" id="IPR036397">
    <property type="entry name" value="RNaseH_sf"/>
</dbReference>
<dbReference type="InterPro" id="IPR033390">
    <property type="entry name" value="Rv2179c-like"/>
</dbReference>
<evidence type="ECO:0000259" key="1">
    <source>
        <dbReference type="Pfam" id="PF16473"/>
    </source>
</evidence>
<evidence type="ECO:0000313" key="3">
    <source>
        <dbReference type="Proteomes" id="UP001501265"/>
    </source>
</evidence>
<sequence>MSVIDYDLEFLEDGRTIELISIGMVCDDGREYYAVSARLAGRGLAGWKFRRRIRKQKWLMENVIPNLPKAHGDWNLHMPKSWFFNYSDPAVKPHKRIADEVMEFIRAAGPDVQLWANYGAYDHVCLAQLWGRMIDLPEGVPMFTHDIQQEASRQGLAWDDLPEQESGEHNALADARHNQTVRRWLASRLEAS</sequence>
<gene>
    <name evidence="2" type="ORF">GCM10023220_67710</name>
</gene>
<protein>
    <submittedName>
        <fullName evidence="2">Polyadenylate-specific 3'-exoribonuclease AS</fullName>
    </submittedName>
</protein>
<name>A0ABP9D2F9_9ACTN</name>
<keyword evidence="3" id="KW-1185">Reference proteome</keyword>
<organism evidence="2 3">
    <name type="scientific">Streptomyces ziwulingensis</name>
    <dbReference type="NCBI Taxonomy" id="1045501"/>
    <lineage>
        <taxon>Bacteria</taxon>
        <taxon>Bacillati</taxon>
        <taxon>Actinomycetota</taxon>
        <taxon>Actinomycetes</taxon>
        <taxon>Kitasatosporales</taxon>
        <taxon>Streptomycetaceae</taxon>
        <taxon>Streptomyces</taxon>
    </lineage>
</organism>
<evidence type="ECO:0000313" key="2">
    <source>
        <dbReference type="EMBL" id="GAA4824374.1"/>
    </source>
</evidence>
<dbReference type="EMBL" id="BAABIG010000089">
    <property type="protein sequence ID" value="GAA4824374.1"/>
    <property type="molecule type" value="Genomic_DNA"/>
</dbReference>
<reference evidence="3" key="1">
    <citation type="journal article" date="2019" name="Int. J. Syst. Evol. Microbiol.">
        <title>The Global Catalogue of Microorganisms (GCM) 10K type strain sequencing project: providing services to taxonomists for standard genome sequencing and annotation.</title>
        <authorList>
            <consortium name="The Broad Institute Genomics Platform"/>
            <consortium name="The Broad Institute Genome Sequencing Center for Infectious Disease"/>
            <person name="Wu L."/>
            <person name="Ma J."/>
        </authorList>
    </citation>
    <scope>NUCLEOTIDE SEQUENCE [LARGE SCALE GENOMIC DNA]</scope>
    <source>
        <strain evidence="3">JCM 18081</strain>
    </source>
</reference>